<dbReference type="InterPro" id="IPR000594">
    <property type="entry name" value="ThiF_NAD_FAD-bd"/>
</dbReference>
<dbReference type="GO" id="GO:0045116">
    <property type="term" value="P:protein neddylation"/>
    <property type="evidence" value="ECO:0007669"/>
    <property type="project" value="UniProtKB-UniRule"/>
</dbReference>
<evidence type="ECO:0000256" key="1">
    <source>
        <dbReference type="ARBA" id="ARBA00005032"/>
    </source>
</evidence>
<accession>A0A8B7NPN9</accession>
<dbReference type="Proteomes" id="UP000694843">
    <property type="component" value="Unplaced"/>
</dbReference>
<dbReference type="GO" id="GO:0019781">
    <property type="term" value="F:NEDD8 activating enzyme activity"/>
    <property type="evidence" value="ECO:0007669"/>
    <property type="project" value="UniProtKB-UniRule"/>
</dbReference>
<dbReference type="SUPFAM" id="SSF69572">
    <property type="entry name" value="Activating enzymes of the ubiquitin-like proteins"/>
    <property type="match status" value="1"/>
</dbReference>
<dbReference type="OMA" id="KLITHQY"/>
<dbReference type="PANTHER" id="PTHR10953:SF29">
    <property type="entry name" value="NEDD8-ACTIVATING ENZYME E1 REGULATORY SUBUNIT"/>
    <property type="match status" value="1"/>
</dbReference>
<dbReference type="PIRSF" id="PIRSF039099">
    <property type="entry name" value="APP-BP1"/>
    <property type="match status" value="1"/>
</dbReference>
<dbReference type="KEGG" id="hazt:108672518"/>
<gene>
    <name evidence="8" type="primary">LOC108672518</name>
</gene>
<evidence type="ECO:0000256" key="4">
    <source>
        <dbReference type="ARBA" id="ARBA00022786"/>
    </source>
</evidence>
<evidence type="ECO:0000256" key="2">
    <source>
        <dbReference type="ARBA" id="ARBA00006868"/>
    </source>
</evidence>
<dbReference type="AlphaFoldDB" id="A0A8B7NPN9"/>
<name>A0A8B7NPN9_HYAAZ</name>
<dbReference type="UniPathway" id="UPA00885"/>
<dbReference type="GeneID" id="108672518"/>
<comment type="pathway">
    <text evidence="1 5">Protein modification; protein neddylation.</text>
</comment>
<reference evidence="8" key="1">
    <citation type="submission" date="2025-08" db="UniProtKB">
        <authorList>
            <consortium name="RefSeq"/>
        </authorList>
    </citation>
    <scope>IDENTIFICATION</scope>
    <source>
        <tissue evidence="8">Whole organism</tissue>
    </source>
</reference>
<proteinExistence type="inferred from homology"/>
<keyword evidence="4 5" id="KW-0833">Ubl conjugation pathway</keyword>
<dbReference type="FunFam" id="3.40.50.720:FF:000475">
    <property type="entry name" value="NEDD8-activating enzyme E1 regulatory subunit"/>
    <property type="match status" value="1"/>
</dbReference>
<feature type="domain" description="THIF-type NAD/FAD binding fold" evidence="6">
    <location>
        <begin position="19"/>
        <end position="556"/>
    </location>
</feature>
<dbReference type="CTD" id="39244"/>
<sequence>MDSKPATPLSEQSDKTKKYDRQLRLWGDHGQALLEAAHVCLCGSSAAMSSQGLGSSGVLGAEVLRSLVLPGIGKVTVLDDALVTQCDLDNNLFVSKDSLGKPRGEQLLQCLLEMNPDVRGSLVEQSTEGILSTQPNFFDGFSVVVAVNMHEKTLLELSECLWRAKVPLVVVRSYGFIGYIRIQVEELTIVESHPENELPDLRLLDPFPALKKYFDSVDLESLSDKDHSHTPYVVIIYKFLQKWIEEHGRPPQNYKEKKMFGLMIRDGMRQKSSGEPEENFEEAIKAINTCLGDCRIPSSLEELFALLPSPITPATPPFWLVLAGLQTFLEENKRLPVTGVVPDMTADSASYIEMQNIYREQAALDSEAVLRHAQDRCQQLSCRTSSLAETRPANGEVKGSGGLVSESQVRLMCRHASHLRVIHGTSVAAEYCGKVNLGGGEVEVSDSDVVWYVLLRAADVFHSEFRCWPGYHDHQVEADIVRLKVCVNRLLSEWGGGSAPVFTVKDDHIHEMCRYGAAQIHSVASYVGGCAAHEIIKLITAQYVPLNNTLIYNAATATSLTLTL</sequence>
<dbReference type="OrthoDB" id="1708823at2759"/>
<organism evidence="7 8">
    <name type="scientific">Hyalella azteca</name>
    <name type="common">Amphipod</name>
    <dbReference type="NCBI Taxonomy" id="294128"/>
    <lineage>
        <taxon>Eukaryota</taxon>
        <taxon>Metazoa</taxon>
        <taxon>Ecdysozoa</taxon>
        <taxon>Arthropoda</taxon>
        <taxon>Crustacea</taxon>
        <taxon>Multicrustacea</taxon>
        <taxon>Malacostraca</taxon>
        <taxon>Eumalacostraca</taxon>
        <taxon>Peracarida</taxon>
        <taxon>Amphipoda</taxon>
        <taxon>Senticaudata</taxon>
        <taxon>Talitrida</taxon>
        <taxon>Talitroidea</taxon>
        <taxon>Hyalellidae</taxon>
        <taxon>Hyalella</taxon>
    </lineage>
</organism>
<evidence type="ECO:0000313" key="8">
    <source>
        <dbReference type="RefSeq" id="XP_018015689.1"/>
    </source>
</evidence>
<dbReference type="InterPro" id="IPR030667">
    <property type="entry name" value="APP-BP1"/>
</dbReference>
<dbReference type="Pfam" id="PF00899">
    <property type="entry name" value="ThiF"/>
    <property type="match status" value="1"/>
</dbReference>
<keyword evidence="7" id="KW-1185">Reference proteome</keyword>
<evidence type="ECO:0000256" key="3">
    <source>
        <dbReference type="ARBA" id="ARBA00015407"/>
    </source>
</evidence>
<dbReference type="InterPro" id="IPR035985">
    <property type="entry name" value="Ubiquitin-activating_enz"/>
</dbReference>
<dbReference type="RefSeq" id="XP_018015689.1">
    <property type="nucleotide sequence ID" value="XM_018160200.2"/>
</dbReference>
<dbReference type="PANTHER" id="PTHR10953">
    <property type="entry name" value="UBIQUITIN-ACTIVATING ENZYME E1"/>
    <property type="match status" value="1"/>
</dbReference>
<evidence type="ECO:0000313" key="7">
    <source>
        <dbReference type="Proteomes" id="UP000694843"/>
    </source>
</evidence>
<dbReference type="GO" id="GO:0005737">
    <property type="term" value="C:cytoplasm"/>
    <property type="evidence" value="ECO:0007669"/>
    <property type="project" value="TreeGrafter"/>
</dbReference>
<dbReference type="Gene3D" id="3.40.50.720">
    <property type="entry name" value="NAD(P)-binding Rossmann-like Domain"/>
    <property type="match status" value="2"/>
</dbReference>
<evidence type="ECO:0000256" key="5">
    <source>
        <dbReference type="PIRNR" id="PIRNR039099"/>
    </source>
</evidence>
<evidence type="ECO:0000259" key="6">
    <source>
        <dbReference type="Pfam" id="PF00899"/>
    </source>
</evidence>
<protein>
    <recommendedName>
        <fullName evidence="3 5">NEDD8-activating enzyme E1 regulatory subunit</fullName>
    </recommendedName>
</protein>
<comment type="similarity">
    <text evidence="2 5">Belongs to the ubiquitin-activating E1 family. ULA1 subfamily.</text>
</comment>
<dbReference type="InterPro" id="IPR045886">
    <property type="entry name" value="ThiF/MoeB/HesA"/>
</dbReference>